<name>A0ABP1RVZ5_9HEXA</name>
<dbReference type="CDD" id="cd01644">
    <property type="entry name" value="RT_pepA17"/>
    <property type="match status" value="1"/>
</dbReference>
<accession>A0ABP1RVZ5</accession>
<dbReference type="SUPFAM" id="SSF56672">
    <property type="entry name" value="DNA/RNA polymerases"/>
    <property type="match status" value="1"/>
</dbReference>
<dbReference type="PANTHER" id="PTHR47331">
    <property type="entry name" value="PHD-TYPE DOMAIN-CONTAINING PROTEIN"/>
    <property type="match status" value="1"/>
</dbReference>
<dbReference type="Proteomes" id="UP001642540">
    <property type="component" value="Unassembled WGS sequence"/>
</dbReference>
<evidence type="ECO:0000313" key="2">
    <source>
        <dbReference type="EMBL" id="CAL8137208.1"/>
    </source>
</evidence>
<dbReference type="Gene3D" id="3.10.10.10">
    <property type="entry name" value="HIV Type 1 Reverse Transcriptase, subunit A, domain 1"/>
    <property type="match status" value="1"/>
</dbReference>
<dbReference type="InterPro" id="IPR001584">
    <property type="entry name" value="Integrase_cat-core"/>
</dbReference>
<keyword evidence="3" id="KW-1185">Reference proteome</keyword>
<dbReference type="Pfam" id="PF18701">
    <property type="entry name" value="DUF5641"/>
    <property type="match status" value="1"/>
</dbReference>
<organism evidence="2 3">
    <name type="scientific">Orchesella dallaii</name>
    <dbReference type="NCBI Taxonomy" id="48710"/>
    <lineage>
        <taxon>Eukaryota</taxon>
        <taxon>Metazoa</taxon>
        <taxon>Ecdysozoa</taxon>
        <taxon>Arthropoda</taxon>
        <taxon>Hexapoda</taxon>
        <taxon>Collembola</taxon>
        <taxon>Entomobryomorpha</taxon>
        <taxon>Entomobryoidea</taxon>
        <taxon>Orchesellidae</taxon>
        <taxon>Orchesellinae</taxon>
        <taxon>Orchesella</taxon>
    </lineage>
</organism>
<gene>
    <name evidence="2" type="ORF">ODALV1_LOCUS26816</name>
</gene>
<sequence>MLDYGSQASLITERCANALGLKRRWDRTTITGIGMGEVGHTKGKISVKISSMTNDESVEIEALVMKKVTGDIPNYPCEKDWEHLAGVNLADPSYYRPGPVDILLGAEYTTSILRDGRIEGERHSPTAQNTIFGWVLAGRVTLQESKQIKIHHVQCETELIMKRFWELEEIPDPKQYTQDEKFCEEHFLRTHWKDETGRFGVQLPVKENISKLGYSRQQAINRLNQVERRLLRQPEFRLEYNNFMNEYIKLGHMQRIPRGEVTERLGETYYLPHHFVIKPDSTSTKFRVVFDASAKTTTGLSLNDCLGVGKSHQDDIFTLLLKFREHKIVIKADIAKMFRQFNVSDEHADLQRIVWRNSAEDQIEDYKLTTVTYGTASAPFTAVRCLQQLATENKLEHPVAASKLEEDLYVDDLMSGAESSEEAISIVDDLTKITATAGLSLRKWTSNSEDVLAAIPVELRETQLPLSFEKEAKMKALGVQWNPSTDNFSFSELQYQQVSKITKRVVLSQLAKVFDPLGFISPVTIRAKLFLQELWKSELSWDESLTDDMCNRWLSYRESLSKIEELQIPRWVKTSQLTTVQLHGFGDSSLKAYGAVVYLRCENEDGSFSCKMLAAKSKVAPLQTVSLPRLEICAAVLTAQLVTTVKKALKLECEVFAWSDSMITLQWLSAYPGRWDTFVANRVSIIQELIPAVQWNHVKTEDNPADVLSRGISAEELCNNNQWWHGPSWLSTPNLPERSSIKITTNVEEKKRRVIVAHTQTVEAIIQKYSSLQKLKRILVYLLRFIDHYVKKQPIKTGAILPSELNRSMMMIVRSVQHSYFSTELKLLQKDKPVQPSSKLNTLTPFLDIDDVVRVTGRLSNADISYNQKYPMVLPSGSHLTKLLIEDAHLALLHGGVKLLWCHLRLNYWILSGKNTIRFFVRKCVVCIRNRAEKMEQLMGSLPSSRVNITHAFLHSGVDYAGPFNLRVMKGRSNKLFKGYFAIFVCMATKAIHLEAVIDMTTEAFLAALRRFVSRRGVPAVLYSDCGTNFTGADKELKQFLRDDEHNRAVTDDLSGRGIEWKFNPPSSPHHGGLWEAGVKSVKYHLRRVVGNHTLTFEEFATILCQVEACLNSRPLCAISDPEDVEVLTPGHFLTGQALTAIPHPDVSSIKTNRLSRWQYTQQVLQHFWKQWRMEYLSSLQQRFKWKRKCENIKVGDIVIIHEDNVPPMKWKLAKVIEVHGGADDRVRVVSVKTSSGIYKRPIVKLTPILSIDE</sequence>
<evidence type="ECO:0000313" key="3">
    <source>
        <dbReference type="Proteomes" id="UP001642540"/>
    </source>
</evidence>
<dbReference type="SUPFAM" id="SSF53098">
    <property type="entry name" value="Ribonuclease H-like"/>
    <property type="match status" value="1"/>
</dbReference>
<dbReference type="InterPro" id="IPR008042">
    <property type="entry name" value="Retrotrans_Pao"/>
</dbReference>
<dbReference type="InterPro" id="IPR040676">
    <property type="entry name" value="DUF5641"/>
</dbReference>
<dbReference type="Pfam" id="PF05380">
    <property type="entry name" value="Peptidase_A17"/>
    <property type="match status" value="1"/>
</dbReference>
<protein>
    <recommendedName>
        <fullName evidence="1">Integrase catalytic domain-containing protein</fullName>
    </recommendedName>
</protein>
<dbReference type="Gene3D" id="3.30.420.10">
    <property type="entry name" value="Ribonuclease H-like superfamily/Ribonuclease H"/>
    <property type="match status" value="1"/>
</dbReference>
<dbReference type="InterPro" id="IPR012337">
    <property type="entry name" value="RNaseH-like_sf"/>
</dbReference>
<dbReference type="PANTHER" id="PTHR47331:SF4">
    <property type="entry name" value="PEPTIDASE S1 DOMAIN-CONTAINING PROTEIN"/>
    <property type="match status" value="1"/>
</dbReference>
<dbReference type="Pfam" id="PF17921">
    <property type="entry name" value="Integrase_H2C2"/>
    <property type="match status" value="1"/>
</dbReference>
<dbReference type="InterPro" id="IPR036397">
    <property type="entry name" value="RNaseH_sf"/>
</dbReference>
<dbReference type="InterPro" id="IPR043502">
    <property type="entry name" value="DNA/RNA_pol_sf"/>
</dbReference>
<comment type="caution">
    <text evidence="2">The sequence shown here is derived from an EMBL/GenBank/DDBJ whole genome shotgun (WGS) entry which is preliminary data.</text>
</comment>
<dbReference type="InterPro" id="IPR041588">
    <property type="entry name" value="Integrase_H2C2"/>
</dbReference>
<dbReference type="Gene3D" id="3.30.70.270">
    <property type="match status" value="1"/>
</dbReference>
<evidence type="ECO:0000259" key="1">
    <source>
        <dbReference type="PROSITE" id="PS50994"/>
    </source>
</evidence>
<dbReference type="PROSITE" id="PS50994">
    <property type="entry name" value="INTEGRASE"/>
    <property type="match status" value="1"/>
</dbReference>
<feature type="domain" description="Integrase catalytic" evidence="1">
    <location>
        <begin position="939"/>
        <end position="1138"/>
    </location>
</feature>
<proteinExistence type="predicted"/>
<dbReference type="InterPro" id="IPR043128">
    <property type="entry name" value="Rev_trsase/Diguanyl_cyclase"/>
</dbReference>
<dbReference type="EMBL" id="CAXLJM020000116">
    <property type="protein sequence ID" value="CAL8137208.1"/>
    <property type="molecule type" value="Genomic_DNA"/>
</dbReference>
<reference evidence="2 3" key="1">
    <citation type="submission" date="2024-08" db="EMBL/GenBank/DDBJ databases">
        <authorList>
            <person name="Cucini C."/>
            <person name="Frati F."/>
        </authorList>
    </citation>
    <scope>NUCLEOTIDE SEQUENCE [LARGE SCALE GENOMIC DNA]</scope>
</reference>